<dbReference type="PANTHER" id="PTHR43421">
    <property type="entry name" value="METALLOPROTEASE PMBA"/>
    <property type="match status" value="1"/>
</dbReference>
<comment type="caution">
    <text evidence="2">The sequence shown here is derived from an EMBL/GenBank/DDBJ whole genome shotgun (WGS) entry which is preliminary data.</text>
</comment>
<dbReference type="GO" id="GO:0005829">
    <property type="term" value="C:cytosol"/>
    <property type="evidence" value="ECO:0007669"/>
    <property type="project" value="TreeGrafter"/>
</dbReference>
<evidence type="ECO:0000259" key="1">
    <source>
        <dbReference type="Pfam" id="PF19289"/>
    </source>
</evidence>
<dbReference type="GO" id="GO:0006508">
    <property type="term" value="P:proteolysis"/>
    <property type="evidence" value="ECO:0007669"/>
    <property type="project" value="InterPro"/>
</dbReference>
<dbReference type="InterPro" id="IPR047657">
    <property type="entry name" value="PmbA"/>
</dbReference>
<organism evidence="2">
    <name type="scientific">Kosmotoga arenicorallina</name>
    <dbReference type="NCBI Taxonomy" id="688066"/>
    <lineage>
        <taxon>Bacteria</taxon>
        <taxon>Thermotogati</taxon>
        <taxon>Thermotogota</taxon>
        <taxon>Thermotogae</taxon>
        <taxon>Kosmotogales</taxon>
        <taxon>Kosmotogaceae</taxon>
        <taxon>Kosmotoga</taxon>
    </lineage>
</organism>
<proteinExistence type="predicted"/>
<dbReference type="GO" id="GO:0008237">
    <property type="term" value="F:metallopeptidase activity"/>
    <property type="evidence" value="ECO:0007669"/>
    <property type="project" value="InterPro"/>
</dbReference>
<dbReference type="Proteomes" id="UP000886129">
    <property type="component" value="Unassembled WGS sequence"/>
</dbReference>
<name>A0A7C5DUM1_9BACT</name>
<dbReference type="Pfam" id="PF19289">
    <property type="entry name" value="PmbA_TldD_3rd"/>
    <property type="match status" value="1"/>
</dbReference>
<gene>
    <name evidence="2" type="ORF">ENL26_00595</name>
</gene>
<sequence length="451" mass="50543">MGESFFRWSIHQSKSEVRIMLRKIKKALESTREISDWKVIETIKEGHELYFIRQELDMNRAKNVSSYNVTVYRDFEEAGKKFRGSAQTTIHPGMSEGEVKKRIEESTFAAGFVKNRPYPIAEPSEAKGSISSGLQKGEISDWIVEIASEVFSQDTKKGAYLNSTEIYLTKVHTHILNSRGVDVQFDAVRAFIELIVTATGEEEVELYHQLRFSDYRPGSISKKVTEFLEEALNRAQAKPTPALGTAPVLLVSEPAEDFLSYYVDNASARAVYEKISTFKIGESVQGDFVSDGITITLDPFMPESYYSAPYDGDGFALNREQIIVNGKLLKYWGDVRYSHYLGVEPTGNIHNFSVEPGKNTLETLREGPHLEVALFSAFNVDSVTGDFGGEIRLGWYCDGKERYPITGGSISGNINKVQKELLLSKETQKSKRYTGPKAVKLLNVSVSGINK</sequence>
<reference evidence="2" key="1">
    <citation type="journal article" date="2020" name="mSystems">
        <title>Genome- and Community-Level Interaction Insights into Carbon Utilization and Element Cycling Functions of Hydrothermarchaeota in Hydrothermal Sediment.</title>
        <authorList>
            <person name="Zhou Z."/>
            <person name="Liu Y."/>
            <person name="Xu W."/>
            <person name="Pan J."/>
            <person name="Luo Z.H."/>
            <person name="Li M."/>
        </authorList>
    </citation>
    <scope>NUCLEOTIDE SEQUENCE [LARGE SCALE GENOMIC DNA]</scope>
    <source>
        <strain evidence="2">HyVt-80</strain>
    </source>
</reference>
<evidence type="ECO:0000313" key="2">
    <source>
        <dbReference type="EMBL" id="HHF08257.1"/>
    </source>
</evidence>
<protein>
    <submittedName>
        <fullName evidence="2">TldD/PmbA family protein</fullName>
    </submittedName>
</protein>
<accession>A0A7C5DUM1</accession>
<dbReference type="EMBL" id="DRTH01000029">
    <property type="protein sequence ID" value="HHF08257.1"/>
    <property type="molecule type" value="Genomic_DNA"/>
</dbReference>
<dbReference type="PANTHER" id="PTHR43421:SF1">
    <property type="entry name" value="METALLOPROTEASE PMBA"/>
    <property type="match status" value="1"/>
</dbReference>
<dbReference type="InterPro" id="IPR036059">
    <property type="entry name" value="TldD/PmbA_sf"/>
</dbReference>
<dbReference type="InterPro" id="IPR045569">
    <property type="entry name" value="Metalloprtase-TldD/E_C"/>
</dbReference>
<dbReference type="SUPFAM" id="SSF111283">
    <property type="entry name" value="Putative modulator of DNA gyrase, PmbA/TldD"/>
    <property type="match status" value="1"/>
</dbReference>
<feature type="domain" description="Metalloprotease TldD/E C-terminal" evidence="1">
    <location>
        <begin position="244"/>
        <end position="448"/>
    </location>
</feature>
<dbReference type="AlphaFoldDB" id="A0A7C5DUM1"/>